<reference evidence="8" key="1">
    <citation type="journal article" date="2015" name="Genome Announc.">
        <title>Draft Genome Sequence of Anaerolineae Strain TC1, a Novel Isolate from a Methanogenic Wastewater Treatment System.</title>
        <authorList>
            <person name="Matsuura N."/>
            <person name="Tourlousse D.M."/>
            <person name="Sun L."/>
            <person name="Toyonaga M."/>
            <person name="Kuroda K."/>
            <person name="Ohashi A."/>
            <person name="Cruz R."/>
            <person name="Yamaguchi T."/>
            <person name="Sekiguchi Y."/>
        </authorList>
    </citation>
    <scope>NUCLEOTIDE SEQUENCE [LARGE SCALE GENOMIC DNA]</scope>
    <source>
        <strain evidence="8">TC1</strain>
    </source>
</reference>
<dbReference type="InterPro" id="IPR000914">
    <property type="entry name" value="SBP_5_dom"/>
</dbReference>
<evidence type="ECO:0000313" key="9">
    <source>
        <dbReference type="Proteomes" id="UP000053370"/>
    </source>
</evidence>
<dbReference type="RefSeq" id="WP_062277297.1">
    <property type="nucleotide sequence ID" value="NZ_DF968179.1"/>
</dbReference>
<evidence type="ECO:0000256" key="5">
    <source>
        <dbReference type="SAM" id="MobiDB-lite"/>
    </source>
</evidence>
<evidence type="ECO:0000256" key="4">
    <source>
        <dbReference type="ARBA" id="ARBA00022729"/>
    </source>
</evidence>
<dbReference type="PIRSF" id="PIRSF002741">
    <property type="entry name" value="MppA"/>
    <property type="match status" value="1"/>
</dbReference>
<feature type="signal peptide" evidence="6">
    <location>
        <begin position="1"/>
        <end position="24"/>
    </location>
</feature>
<dbReference type="InterPro" id="IPR030678">
    <property type="entry name" value="Peptide/Ni-bd"/>
</dbReference>
<proteinExistence type="inferred from homology"/>
<keyword evidence="4 6" id="KW-0732">Signal</keyword>
<evidence type="ECO:0000256" key="6">
    <source>
        <dbReference type="SAM" id="SignalP"/>
    </source>
</evidence>
<sequence length="684" mass="75531">MRSKNLFILLSVMLILSVVLSSCAKQATPTAVPPTEAPVVEEPTAEVPPTEAPVVEEPTAEVPPTEAPVVEEPTAEVPPTEVPAVEEPVAKEPAEKKIMTWSLGETDIPTIDPAISTDTSSNQVNMLVFAGIMNQNEVTAEFENGLATEVTKGEVNADGTVKYTYKLRTDIPWVKYNAETGEVEEVKDCEGNVRYVTAKDFEYAIKRTANPATASDYAFMVTGYIVGAAEFYATGADEEAAEAETTEEASPADVVEKPKATADDVAVKAIDDETLEITYLRDIATNTMIPGLWVTYAVPQWLIEGDACTEAMADRWIDPEVVQTYGPYAVKEWLHDDHLTIIKNPFWPADIASIPPSKIDEVVFRIISESAGLAEYESGNLLGMYQVPVAEMDRIKADPVMGKELSIGPNFCTYFYGFNTQAEFVDDARVRRALSMSIDRQSLIDNVVKGGQIPAQWFSRPGLVAAPTLEEYPDLGIKYDPEKAKAELQSYMDEKKITDPSEIKIELMFNTSESHNKIAVAIQQMWKDVLGIDAIVQNQEWAVYLKTIRSEATPQVWRLGWCQDYPDAANFVDDQASSGGSSNPTVDGLAGSKPQGGFMWYNEEFENLVNQALVEPDTAKRTKLYADAEKILVYDDAVMAPIYWYTSVQLAKMNIERTFSVMGGKESFNKWDILPEGQERAGNK</sequence>
<dbReference type="PROSITE" id="PS51257">
    <property type="entry name" value="PROKAR_LIPOPROTEIN"/>
    <property type="match status" value="1"/>
</dbReference>
<evidence type="ECO:0000313" key="8">
    <source>
        <dbReference type="EMBL" id="GAP39285.1"/>
    </source>
</evidence>
<evidence type="ECO:0000259" key="7">
    <source>
        <dbReference type="Pfam" id="PF00496"/>
    </source>
</evidence>
<comment type="similarity">
    <text evidence="2">Belongs to the bacterial solute-binding protein 5 family.</text>
</comment>
<dbReference type="PANTHER" id="PTHR30290:SF10">
    <property type="entry name" value="PERIPLASMIC OLIGOPEPTIDE-BINDING PROTEIN-RELATED"/>
    <property type="match status" value="1"/>
</dbReference>
<dbReference type="PANTHER" id="PTHR30290">
    <property type="entry name" value="PERIPLASMIC BINDING COMPONENT OF ABC TRANSPORTER"/>
    <property type="match status" value="1"/>
</dbReference>
<feature type="compositionally biased region" description="Low complexity" evidence="5">
    <location>
        <begin position="37"/>
        <end position="82"/>
    </location>
</feature>
<dbReference type="Gene3D" id="3.10.105.10">
    <property type="entry name" value="Dipeptide-binding Protein, Domain 3"/>
    <property type="match status" value="1"/>
</dbReference>
<dbReference type="GO" id="GO:1904680">
    <property type="term" value="F:peptide transmembrane transporter activity"/>
    <property type="evidence" value="ECO:0007669"/>
    <property type="project" value="TreeGrafter"/>
</dbReference>
<feature type="domain" description="Solute-binding protein family 5" evidence="7">
    <location>
        <begin position="142"/>
        <end position="582"/>
    </location>
</feature>
<evidence type="ECO:0000256" key="1">
    <source>
        <dbReference type="ARBA" id="ARBA00004196"/>
    </source>
</evidence>
<feature type="region of interest" description="Disordered" evidence="5">
    <location>
        <begin position="29"/>
        <end position="82"/>
    </location>
</feature>
<comment type="subcellular location">
    <subcellularLocation>
        <location evidence="1">Cell envelope</location>
    </subcellularLocation>
</comment>
<feature type="chain" id="PRO_5005513903" evidence="6">
    <location>
        <begin position="25"/>
        <end position="684"/>
    </location>
</feature>
<gene>
    <name evidence="8" type="ORF">ATC1_11212</name>
</gene>
<keyword evidence="9" id="KW-1185">Reference proteome</keyword>
<dbReference type="OrthoDB" id="9783874at2"/>
<dbReference type="Gene3D" id="3.40.190.10">
    <property type="entry name" value="Periplasmic binding protein-like II"/>
    <property type="match status" value="1"/>
</dbReference>
<dbReference type="STRING" id="1678840.ATC1_11212"/>
<dbReference type="GO" id="GO:0015833">
    <property type="term" value="P:peptide transport"/>
    <property type="evidence" value="ECO:0007669"/>
    <property type="project" value="TreeGrafter"/>
</dbReference>
<dbReference type="Proteomes" id="UP000053370">
    <property type="component" value="Unassembled WGS sequence"/>
</dbReference>
<dbReference type="GO" id="GO:0042597">
    <property type="term" value="C:periplasmic space"/>
    <property type="evidence" value="ECO:0007669"/>
    <property type="project" value="UniProtKB-ARBA"/>
</dbReference>
<dbReference type="GO" id="GO:0043190">
    <property type="term" value="C:ATP-binding cassette (ABC) transporter complex"/>
    <property type="evidence" value="ECO:0007669"/>
    <property type="project" value="InterPro"/>
</dbReference>
<protein>
    <submittedName>
        <fullName evidence="8">ABC-type oligopeptide transport system, periplasmic component</fullName>
    </submittedName>
</protein>
<name>A0A0K8PAW3_9CHLR</name>
<evidence type="ECO:0000256" key="2">
    <source>
        <dbReference type="ARBA" id="ARBA00005695"/>
    </source>
</evidence>
<dbReference type="GO" id="GO:0030313">
    <property type="term" value="C:cell envelope"/>
    <property type="evidence" value="ECO:0007669"/>
    <property type="project" value="UniProtKB-SubCell"/>
</dbReference>
<dbReference type="SUPFAM" id="SSF53850">
    <property type="entry name" value="Periplasmic binding protein-like II"/>
    <property type="match status" value="1"/>
</dbReference>
<accession>A0A0K8PAW3</accession>
<keyword evidence="3" id="KW-0813">Transport</keyword>
<dbReference type="CDD" id="cd08504">
    <property type="entry name" value="PBP2_OppA"/>
    <property type="match status" value="1"/>
</dbReference>
<dbReference type="Gene3D" id="3.90.76.10">
    <property type="entry name" value="Dipeptide-binding Protein, Domain 1"/>
    <property type="match status" value="1"/>
</dbReference>
<dbReference type="EMBL" id="DF968179">
    <property type="protein sequence ID" value="GAP39285.1"/>
    <property type="molecule type" value="Genomic_DNA"/>
</dbReference>
<dbReference type="AlphaFoldDB" id="A0A0K8PAW3"/>
<dbReference type="Pfam" id="PF00496">
    <property type="entry name" value="SBP_bac_5"/>
    <property type="match status" value="1"/>
</dbReference>
<organism evidence="8">
    <name type="scientific">Flexilinea flocculi</name>
    <dbReference type="NCBI Taxonomy" id="1678840"/>
    <lineage>
        <taxon>Bacteria</taxon>
        <taxon>Bacillati</taxon>
        <taxon>Chloroflexota</taxon>
        <taxon>Anaerolineae</taxon>
        <taxon>Anaerolineales</taxon>
        <taxon>Anaerolineaceae</taxon>
        <taxon>Flexilinea</taxon>
    </lineage>
</organism>
<dbReference type="InterPro" id="IPR039424">
    <property type="entry name" value="SBP_5"/>
</dbReference>
<evidence type="ECO:0000256" key="3">
    <source>
        <dbReference type="ARBA" id="ARBA00022448"/>
    </source>
</evidence>